<evidence type="ECO:0000313" key="1">
    <source>
        <dbReference type="EMBL" id="MED6174810.1"/>
    </source>
</evidence>
<protein>
    <submittedName>
        <fullName evidence="1">Uncharacterized protein</fullName>
    </submittedName>
</protein>
<dbReference type="EMBL" id="JASCZI010151894">
    <property type="protein sequence ID" value="MED6174810.1"/>
    <property type="molecule type" value="Genomic_DNA"/>
</dbReference>
<name>A0ABU6VMJ0_9FABA</name>
<comment type="caution">
    <text evidence="1">The sequence shown here is derived from an EMBL/GenBank/DDBJ whole genome shotgun (WGS) entry which is preliminary data.</text>
</comment>
<gene>
    <name evidence="1" type="ORF">PIB30_072489</name>
</gene>
<dbReference type="Proteomes" id="UP001341840">
    <property type="component" value="Unassembled WGS sequence"/>
</dbReference>
<keyword evidence="2" id="KW-1185">Reference proteome</keyword>
<sequence length="198" mass="22506">MPLPLLSHHRYHSRRPPSAQALSSCTRSQSPSPLSSLSAAATTSILLSCPGWSIAALFCSTFSLLIKISLLVFIFTFLQYLLHPDGNNEEQQATSTIRGRSSIQRTLILQPPRFCKVHGFMFRRQEWFKISEGSMRKKKKYKNNKEEKKLSECTGAYPQVCAYAPVLHVAHLMKHMRTHFGAHFLQFSATLDGFLRHN</sequence>
<accession>A0ABU6VMJ0</accession>
<proteinExistence type="predicted"/>
<evidence type="ECO:0000313" key="2">
    <source>
        <dbReference type="Proteomes" id="UP001341840"/>
    </source>
</evidence>
<reference evidence="1 2" key="1">
    <citation type="journal article" date="2023" name="Plants (Basel)">
        <title>Bridging the Gap: Combining Genomics and Transcriptomics Approaches to Understand Stylosanthes scabra, an Orphan Legume from the Brazilian Caatinga.</title>
        <authorList>
            <person name="Ferreira-Neto J.R.C."/>
            <person name="da Silva M.D."/>
            <person name="Binneck E."/>
            <person name="de Melo N.F."/>
            <person name="da Silva R.H."/>
            <person name="de Melo A.L.T.M."/>
            <person name="Pandolfi V."/>
            <person name="Bustamante F.O."/>
            <person name="Brasileiro-Vidal A.C."/>
            <person name="Benko-Iseppon A.M."/>
        </authorList>
    </citation>
    <scope>NUCLEOTIDE SEQUENCE [LARGE SCALE GENOMIC DNA]</scope>
    <source>
        <tissue evidence="1">Leaves</tissue>
    </source>
</reference>
<organism evidence="1 2">
    <name type="scientific">Stylosanthes scabra</name>
    <dbReference type="NCBI Taxonomy" id="79078"/>
    <lineage>
        <taxon>Eukaryota</taxon>
        <taxon>Viridiplantae</taxon>
        <taxon>Streptophyta</taxon>
        <taxon>Embryophyta</taxon>
        <taxon>Tracheophyta</taxon>
        <taxon>Spermatophyta</taxon>
        <taxon>Magnoliopsida</taxon>
        <taxon>eudicotyledons</taxon>
        <taxon>Gunneridae</taxon>
        <taxon>Pentapetalae</taxon>
        <taxon>rosids</taxon>
        <taxon>fabids</taxon>
        <taxon>Fabales</taxon>
        <taxon>Fabaceae</taxon>
        <taxon>Papilionoideae</taxon>
        <taxon>50 kb inversion clade</taxon>
        <taxon>dalbergioids sensu lato</taxon>
        <taxon>Dalbergieae</taxon>
        <taxon>Pterocarpus clade</taxon>
        <taxon>Stylosanthes</taxon>
    </lineage>
</organism>